<feature type="transmembrane region" description="Helical" evidence="6">
    <location>
        <begin position="246"/>
        <end position="265"/>
    </location>
</feature>
<accession>A0A7V8FRF8</accession>
<feature type="transmembrane region" description="Helical" evidence="6">
    <location>
        <begin position="461"/>
        <end position="481"/>
    </location>
</feature>
<dbReference type="GO" id="GO:0022857">
    <property type="term" value="F:transmembrane transporter activity"/>
    <property type="evidence" value="ECO:0007669"/>
    <property type="project" value="InterPro"/>
</dbReference>
<keyword evidence="5 6" id="KW-0472">Membrane</keyword>
<feature type="transmembrane region" description="Helical" evidence="6">
    <location>
        <begin position="220"/>
        <end position="240"/>
    </location>
</feature>
<dbReference type="Pfam" id="PF07690">
    <property type="entry name" value="MFS_1"/>
    <property type="match status" value="1"/>
</dbReference>
<dbReference type="GO" id="GO:0016020">
    <property type="term" value="C:membrane"/>
    <property type="evidence" value="ECO:0007669"/>
    <property type="project" value="UniProtKB-SubCell"/>
</dbReference>
<dbReference type="PROSITE" id="PS50850">
    <property type="entry name" value="MFS"/>
    <property type="match status" value="1"/>
</dbReference>
<comment type="subcellular location">
    <subcellularLocation>
        <location evidence="1">Membrane</location>
        <topology evidence="1">Multi-pass membrane protein</topology>
    </subcellularLocation>
</comment>
<dbReference type="PANTHER" id="PTHR42718">
    <property type="entry name" value="MAJOR FACILITATOR SUPERFAMILY MULTIDRUG TRANSPORTER MFSC"/>
    <property type="match status" value="1"/>
</dbReference>
<evidence type="ECO:0000313" key="8">
    <source>
        <dbReference type="EMBL" id="KAF1023234.1"/>
    </source>
</evidence>
<feature type="transmembrane region" description="Helical" evidence="6">
    <location>
        <begin position="180"/>
        <end position="199"/>
    </location>
</feature>
<evidence type="ECO:0000256" key="3">
    <source>
        <dbReference type="ARBA" id="ARBA00022692"/>
    </source>
</evidence>
<feature type="transmembrane region" description="Helical" evidence="6">
    <location>
        <begin position="153"/>
        <end position="174"/>
    </location>
</feature>
<proteinExistence type="predicted"/>
<dbReference type="PRINTS" id="PR01036">
    <property type="entry name" value="TCRTETB"/>
</dbReference>
<feature type="transmembrane region" description="Helical" evidence="6">
    <location>
        <begin position="421"/>
        <end position="441"/>
    </location>
</feature>
<feature type="transmembrane region" description="Helical" evidence="6">
    <location>
        <begin position="124"/>
        <end position="141"/>
    </location>
</feature>
<name>A0A7V8FRF8_9BURK</name>
<feature type="transmembrane region" description="Helical" evidence="6">
    <location>
        <begin position="96"/>
        <end position="118"/>
    </location>
</feature>
<dbReference type="SUPFAM" id="SSF103473">
    <property type="entry name" value="MFS general substrate transporter"/>
    <property type="match status" value="1"/>
</dbReference>
<feature type="transmembrane region" description="Helical" evidence="6">
    <location>
        <begin position="323"/>
        <end position="342"/>
    </location>
</feature>
<dbReference type="EMBL" id="WNDQ01000006">
    <property type="protein sequence ID" value="KAF1023234.1"/>
    <property type="molecule type" value="Genomic_DNA"/>
</dbReference>
<dbReference type="InterPro" id="IPR036259">
    <property type="entry name" value="MFS_trans_sf"/>
</dbReference>
<dbReference type="InterPro" id="IPR020846">
    <property type="entry name" value="MFS_dom"/>
</dbReference>
<keyword evidence="2" id="KW-0813">Transport</keyword>
<feature type="domain" description="Major facilitator superfamily (MFS) profile" evidence="7">
    <location>
        <begin position="25"/>
        <end position="488"/>
    </location>
</feature>
<feature type="transmembrane region" description="Helical" evidence="6">
    <location>
        <begin position="277"/>
        <end position="303"/>
    </location>
</feature>
<feature type="transmembrane region" description="Helical" evidence="6">
    <location>
        <begin position="23"/>
        <end position="43"/>
    </location>
</feature>
<feature type="transmembrane region" description="Helical" evidence="6">
    <location>
        <begin position="63"/>
        <end position="84"/>
    </location>
</feature>
<evidence type="ECO:0000256" key="6">
    <source>
        <dbReference type="SAM" id="Phobius"/>
    </source>
</evidence>
<evidence type="ECO:0000256" key="4">
    <source>
        <dbReference type="ARBA" id="ARBA00022989"/>
    </source>
</evidence>
<keyword evidence="3 6" id="KW-0812">Transmembrane</keyword>
<reference evidence="9" key="1">
    <citation type="journal article" date="2020" name="MBio">
        <title>Horizontal gene transfer to a defensive symbiont with a reduced genome amongst a multipartite beetle microbiome.</title>
        <authorList>
            <person name="Waterworth S.C."/>
            <person name="Florez L.V."/>
            <person name="Rees E.R."/>
            <person name="Hertweck C."/>
            <person name="Kaltenpoth M."/>
            <person name="Kwan J.C."/>
        </authorList>
    </citation>
    <scope>NUCLEOTIDE SEQUENCE [LARGE SCALE GENOMIC DNA]</scope>
</reference>
<organism evidence="8 9">
    <name type="scientific">Paracidovorax wautersii</name>
    <dbReference type="NCBI Taxonomy" id="1177982"/>
    <lineage>
        <taxon>Bacteria</taxon>
        <taxon>Pseudomonadati</taxon>
        <taxon>Pseudomonadota</taxon>
        <taxon>Betaproteobacteria</taxon>
        <taxon>Burkholderiales</taxon>
        <taxon>Comamonadaceae</taxon>
        <taxon>Paracidovorax</taxon>
    </lineage>
</organism>
<feature type="transmembrane region" description="Helical" evidence="6">
    <location>
        <begin position="354"/>
        <end position="375"/>
    </location>
</feature>
<feature type="transmembrane region" description="Helical" evidence="6">
    <location>
        <begin position="381"/>
        <end position="401"/>
    </location>
</feature>
<evidence type="ECO:0000256" key="2">
    <source>
        <dbReference type="ARBA" id="ARBA00022448"/>
    </source>
</evidence>
<dbReference type="Proteomes" id="UP000461670">
    <property type="component" value="Unassembled WGS sequence"/>
</dbReference>
<gene>
    <name evidence="8" type="primary">emrY</name>
    <name evidence="8" type="ORF">GAK30_00687</name>
</gene>
<sequence length="496" mass="51619">MNTTPAAPTTAPAPASPSPTGRWLVLLTLMIGTMASVMSSTIINVAIPGMSQHFVLGQERAQWATSSFMLAMTVSMLTTPWLLGRFGWRRTYQATMALLLLGGLAGGLATDFDIVLAARVAEGLAAGVVQPIPAILIMRTFQPFEQGKATGLFTMGVVLAPALGPSVGGILLDLWGWRSIFFMVVPLCVLALALSGRWVPATTPDGTRPGSGASGQSLDGLGLLLAGLGTLALLNGLVGLHGGSPAKAVALLAAALGLGTVFVAWQRRRHRMGRPPLMPMAVFASRTFALSCGVAFIYGAALFGSTYLLPVYMLLGMGLPPTLVGTVMLPAGLMLAAVIPFGGRLADAQPSHRLIMLGLVLLGLSFALMPTLGLASGVLALSLYTVLGRVGLGFILPALNLGTMRALERPLIPQGASVINFVRMLGGAVGVSLCGIVLEWRLGARGQTLMGGDLSPERLRAFDDVFLFLAALCVLAVAAAWQARPASNNPSYLKNE</sequence>
<keyword evidence="4 6" id="KW-1133">Transmembrane helix</keyword>
<evidence type="ECO:0000256" key="1">
    <source>
        <dbReference type="ARBA" id="ARBA00004141"/>
    </source>
</evidence>
<evidence type="ECO:0000259" key="7">
    <source>
        <dbReference type="PROSITE" id="PS50850"/>
    </source>
</evidence>
<dbReference type="Gene3D" id="1.20.1720.10">
    <property type="entry name" value="Multidrug resistance protein D"/>
    <property type="match status" value="1"/>
</dbReference>
<comment type="caution">
    <text evidence="8">The sequence shown here is derived from an EMBL/GenBank/DDBJ whole genome shotgun (WGS) entry which is preliminary data.</text>
</comment>
<dbReference type="PANTHER" id="PTHR42718:SF9">
    <property type="entry name" value="MAJOR FACILITATOR SUPERFAMILY MULTIDRUG TRANSPORTER MFSC"/>
    <property type="match status" value="1"/>
</dbReference>
<protein>
    <submittedName>
        <fullName evidence="8">Putative multidrug resistance protein EmrY</fullName>
    </submittedName>
</protein>
<dbReference type="AlphaFoldDB" id="A0A7V8FRF8"/>
<dbReference type="InterPro" id="IPR011701">
    <property type="entry name" value="MFS"/>
</dbReference>
<evidence type="ECO:0000313" key="9">
    <source>
        <dbReference type="Proteomes" id="UP000461670"/>
    </source>
</evidence>
<dbReference type="Gene3D" id="1.20.1250.20">
    <property type="entry name" value="MFS general substrate transporter like domains"/>
    <property type="match status" value="1"/>
</dbReference>
<evidence type="ECO:0000256" key="5">
    <source>
        <dbReference type="ARBA" id="ARBA00023136"/>
    </source>
</evidence>